<reference evidence="1" key="1">
    <citation type="submission" date="2021-02" db="EMBL/GenBank/DDBJ databases">
        <title>Abyssanaerobacter marinus gen.nov., sp., nov, anaerobic bacterium isolated from the Onnuri vent field of Indian Ocean and suggestion of Mogibacteriaceae fam. nov., and proposal of reclassification of ambiguous this family's genus member.</title>
        <authorList>
            <person name="Kim Y.J."/>
            <person name="Yang J.-A."/>
        </authorList>
    </citation>
    <scope>NUCLEOTIDE SEQUENCE</scope>
    <source>
        <strain evidence="1">DSM 2634</strain>
    </source>
</reference>
<proteinExistence type="predicted"/>
<dbReference type="Proteomes" id="UP000664545">
    <property type="component" value="Unassembled WGS sequence"/>
</dbReference>
<sequence>MSTTTTNYGLTKSTAEEYYNVEIPNANMDVIDAQMKANADKISANVSDITTLNTSLSEKENLIKNASVKTTLVDADTIPLSDSAASSSTKKITFANLKTLLASLFLPLTGGTLTGDIILSGSGQRIFASTRSDQTTRANFYCSGVGTAAMQTFGDSSNWCAFYVAPPSSSSANEALTLTRVIAGATTYTTIYHTGNTTVSTTAPSSALAEGAQHQVYA</sequence>
<organism evidence="1 2">
    <name type="scientific">Clostridium aminobutyricum</name>
    <dbReference type="NCBI Taxonomy" id="33953"/>
    <lineage>
        <taxon>Bacteria</taxon>
        <taxon>Bacillati</taxon>
        <taxon>Bacillota</taxon>
        <taxon>Clostridia</taxon>
        <taxon>Eubacteriales</taxon>
        <taxon>Clostridiaceae</taxon>
        <taxon>Clostridium</taxon>
    </lineage>
</organism>
<dbReference type="AlphaFoldDB" id="A0A939IIJ5"/>
<dbReference type="RefSeq" id="WP_206581976.1">
    <property type="nucleotide sequence ID" value="NZ_JAFJZZ010000002.1"/>
</dbReference>
<evidence type="ECO:0000313" key="1">
    <source>
        <dbReference type="EMBL" id="MBN7773141.1"/>
    </source>
</evidence>
<evidence type="ECO:0000313" key="2">
    <source>
        <dbReference type="Proteomes" id="UP000664545"/>
    </source>
</evidence>
<keyword evidence="2" id="KW-1185">Reference proteome</keyword>
<comment type="caution">
    <text evidence="1">The sequence shown here is derived from an EMBL/GenBank/DDBJ whole genome shotgun (WGS) entry which is preliminary data.</text>
</comment>
<protein>
    <recommendedName>
        <fullName evidence="3">Tail fiber protein</fullName>
    </recommendedName>
</protein>
<dbReference type="EMBL" id="JAFJZZ010000002">
    <property type="protein sequence ID" value="MBN7773141.1"/>
    <property type="molecule type" value="Genomic_DNA"/>
</dbReference>
<name>A0A939IIJ5_CLOAM</name>
<accession>A0A939IIJ5</accession>
<gene>
    <name evidence="1" type="ORF">JYB65_07185</name>
</gene>
<evidence type="ECO:0008006" key="3">
    <source>
        <dbReference type="Google" id="ProtNLM"/>
    </source>
</evidence>